<dbReference type="EMBL" id="CAADJA010000002">
    <property type="protein sequence ID" value="VFS47687.1"/>
    <property type="molecule type" value="Genomic_DNA"/>
</dbReference>
<dbReference type="GO" id="GO:0019867">
    <property type="term" value="C:outer membrane"/>
    <property type="evidence" value="ECO:0007669"/>
    <property type="project" value="InterPro"/>
</dbReference>
<evidence type="ECO:0000259" key="1">
    <source>
        <dbReference type="PROSITE" id="PS51208"/>
    </source>
</evidence>
<dbReference type="InterPro" id="IPR006315">
    <property type="entry name" value="OM_autotransptr_brl_dom"/>
</dbReference>
<evidence type="ECO:0000313" key="3">
    <source>
        <dbReference type="Proteomes" id="UP000373449"/>
    </source>
</evidence>
<dbReference type="InterPro" id="IPR036709">
    <property type="entry name" value="Autotransporte_beta_dom_sf"/>
</dbReference>
<dbReference type="PROSITE" id="PS51208">
    <property type="entry name" value="AUTOTRANSPORTER"/>
    <property type="match status" value="1"/>
</dbReference>
<dbReference type="InterPro" id="IPR051551">
    <property type="entry name" value="Autotransporter_adhesion"/>
</dbReference>
<evidence type="ECO:0000313" key="2">
    <source>
        <dbReference type="EMBL" id="VFS47687.1"/>
    </source>
</evidence>
<dbReference type="AlphaFoldDB" id="A0A484ZGI2"/>
<dbReference type="Gene3D" id="2.40.128.130">
    <property type="entry name" value="Autotransporter beta-domain"/>
    <property type="match status" value="1"/>
</dbReference>
<dbReference type="InterPro" id="IPR005546">
    <property type="entry name" value="Autotransporte_beta"/>
</dbReference>
<proteinExistence type="predicted"/>
<dbReference type="Proteomes" id="UP000373449">
    <property type="component" value="Unassembled WGS sequence"/>
</dbReference>
<dbReference type="PANTHER" id="PTHR35037:SF7">
    <property type="entry name" value="AUTOTRANSPORTER"/>
    <property type="match status" value="1"/>
</dbReference>
<dbReference type="Pfam" id="PF03797">
    <property type="entry name" value="Autotransporter"/>
    <property type="match status" value="1"/>
</dbReference>
<dbReference type="SMART" id="SM00869">
    <property type="entry name" value="Autotransporter"/>
    <property type="match status" value="1"/>
</dbReference>
<feature type="domain" description="Autotransporter" evidence="1">
    <location>
        <begin position="1"/>
        <end position="185"/>
    </location>
</feature>
<organism evidence="2 3">
    <name type="scientific">Budvicia aquatica</name>
    <dbReference type="NCBI Taxonomy" id="82979"/>
    <lineage>
        <taxon>Bacteria</taxon>
        <taxon>Pseudomonadati</taxon>
        <taxon>Pseudomonadota</taxon>
        <taxon>Gammaproteobacteria</taxon>
        <taxon>Enterobacterales</taxon>
        <taxon>Budviciaceae</taxon>
        <taxon>Budvicia</taxon>
    </lineage>
</organism>
<gene>
    <name evidence="2" type="primary">brkA</name>
    <name evidence="2" type="ORF">NCTC12282_02625</name>
</gene>
<sequence>MTYNGTQLGADKQWQSASGMMYLGAALGQSNSNQDYQNGDGDMRNRHVGLYAGYLDNSGLYVDTLLKYNRMRNEINVKDTPVMGSMAVLSSNGISLSVEAGKRFHFTPEKQRFYIEPQSQLTVAWQDSSHFNNSNGLKVDLSSYTSTLGRVGGLIGYEVTEALPRLMFTLRAAMFMSLTGMLIIV</sequence>
<dbReference type="NCBIfam" id="TIGR01414">
    <property type="entry name" value="autotrans_barl"/>
    <property type="match status" value="1"/>
</dbReference>
<reference evidence="2 3" key="1">
    <citation type="submission" date="2019-03" db="EMBL/GenBank/DDBJ databases">
        <authorList>
            <consortium name="Pathogen Informatics"/>
        </authorList>
    </citation>
    <scope>NUCLEOTIDE SEQUENCE [LARGE SCALE GENOMIC DNA]</scope>
    <source>
        <strain evidence="2 3">NCTC12282</strain>
    </source>
</reference>
<protein>
    <submittedName>
        <fullName evidence="2">BrkA autotransporter</fullName>
    </submittedName>
</protein>
<accession>A0A484ZGI2</accession>
<dbReference type="SUPFAM" id="SSF103515">
    <property type="entry name" value="Autotransporter"/>
    <property type="match status" value="1"/>
</dbReference>
<name>A0A484ZGI2_9GAMM</name>
<dbReference type="PANTHER" id="PTHR35037">
    <property type="entry name" value="C-TERMINAL REGION OF AIDA-LIKE PROTEIN"/>
    <property type="match status" value="1"/>
</dbReference>